<feature type="non-terminal residue" evidence="2">
    <location>
        <position position="726"/>
    </location>
</feature>
<dbReference type="EMBL" id="KN831780">
    <property type="protein sequence ID" value="KIM41341.1"/>
    <property type="molecule type" value="Genomic_DNA"/>
</dbReference>
<dbReference type="InterPro" id="IPR017956">
    <property type="entry name" value="AT_hook_DNA-bd_motif"/>
</dbReference>
<dbReference type="Gene3D" id="3.30.420.10">
    <property type="entry name" value="Ribonuclease H-like superfamily/Ribonuclease H"/>
    <property type="match status" value="1"/>
</dbReference>
<dbReference type="InterPro" id="IPR036397">
    <property type="entry name" value="RNaseH_sf"/>
</dbReference>
<evidence type="ECO:0000256" key="1">
    <source>
        <dbReference type="SAM" id="MobiDB-lite"/>
    </source>
</evidence>
<evidence type="ECO:0000313" key="3">
    <source>
        <dbReference type="Proteomes" id="UP000053424"/>
    </source>
</evidence>
<sequence>MNVNEPHGFPAEMQHLAGSISHGLTLPAAPGNAVNGSQAQQPSDININASIKAPTARKRGRPKKILATAVVDGPSIKPRRGRPPGTGHKQKARAMLGLPIKNATPGEKRGPGRPRKTVPPVTVELGHRAFVVPATQRLQSPPESTRHEPEAVSFTLGFPPDRSNPPPPQQLPNAMHIEPATLSCRKIIPDEDPQRPVESLNDEDDEDGATGDGLGEEDAEPNEGDEDDDELDGDGEQLESNGDGDSPRKRTSARLPMPGWLSEPFKAHVAECGPAFRDAKGRPPLYSIHHTFWFPQRSTFFFLDRDDPPPPQQLFNPRFFLWDPDALCTGIPCPNCRTSLQRHQPISRPRRCVDFNSTFWIIGFRYRCGQCLHPKSGKRTVTFRSWDPRILAVLPPALVHESCFNYGMGSKQFSDALRAEHILSHDLLELQYLESLAERSLRPWLQREKWEAFPRYDDRGPLGPHLYTPCSTLCRDVYDGFMEDHRDEINQHTAMLTGEICAIDHSHKITKETVRVNGEQIFIGTLTVTNEKNQIRVCCFVATKSHSQYELALNRMRESLSLYGHSQPSLFYTDNMLDKKFLEDCFPSLRENVIPVEKYGHLEELKVPPEISIFIKNTRDTINDAMRTILDDVPQDDGVIVIGLGSEWNVEVNSQGKVLRKGRTAVIQIAYENRIYILQVADMLAEGSLPQQLKMLLSHPRILKAGRLVNTDLGYLQAACHSETPF</sequence>
<keyword evidence="3" id="KW-1185">Reference proteome</keyword>
<evidence type="ECO:0000313" key="2">
    <source>
        <dbReference type="EMBL" id="KIM41341.1"/>
    </source>
</evidence>
<organism evidence="2 3">
    <name type="scientific">Hebeloma cylindrosporum</name>
    <dbReference type="NCBI Taxonomy" id="76867"/>
    <lineage>
        <taxon>Eukaryota</taxon>
        <taxon>Fungi</taxon>
        <taxon>Dikarya</taxon>
        <taxon>Basidiomycota</taxon>
        <taxon>Agaricomycotina</taxon>
        <taxon>Agaricomycetes</taxon>
        <taxon>Agaricomycetidae</taxon>
        <taxon>Agaricales</taxon>
        <taxon>Agaricineae</taxon>
        <taxon>Hymenogastraceae</taxon>
        <taxon>Hebeloma</taxon>
    </lineage>
</organism>
<dbReference type="AlphaFoldDB" id="A0A0C3CCJ3"/>
<feature type="region of interest" description="Disordered" evidence="1">
    <location>
        <begin position="133"/>
        <end position="174"/>
    </location>
</feature>
<feature type="region of interest" description="Disordered" evidence="1">
    <location>
        <begin position="190"/>
        <end position="257"/>
    </location>
</feature>
<name>A0A0C3CCJ3_HEBCY</name>
<protein>
    <submittedName>
        <fullName evidence="2">Uncharacterized protein</fullName>
    </submittedName>
</protein>
<dbReference type="PRINTS" id="PR00929">
    <property type="entry name" value="ATHOOK"/>
</dbReference>
<feature type="compositionally biased region" description="Acidic residues" evidence="1">
    <location>
        <begin position="200"/>
        <end position="237"/>
    </location>
</feature>
<reference evidence="2 3" key="1">
    <citation type="submission" date="2014-04" db="EMBL/GenBank/DDBJ databases">
        <authorList>
            <consortium name="DOE Joint Genome Institute"/>
            <person name="Kuo A."/>
            <person name="Gay G."/>
            <person name="Dore J."/>
            <person name="Kohler A."/>
            <person name="Nagy L.G."/>
            <person name="Floudas D."/>
            <person name="Copeland A."/>
            <person name="Barry K.W."/>
            <person name="Cichocki N."/>
            <person name="Veneault-Fourrey C."/>
            <person name="LaButti K."/>
            <person name="Lindquist E.A."/>
            <person name="Lipzen A."/>
            <person name="Lundell T."/>
            <person name="Morin E."/>
            <person name="Murat C."/>
            <person name="Sun H."/>
            <person name="Tunlid A."/>
            <person name="Henrissat B."/>
            <person name="Grigoriev I.V."/>
            <person name="Hibbett D.S."/>
            <person name="Martin F."/>
            <person name="Nordberg H.P."/>
            <person name="Cantor M.N."/>
            <person name="Hua S.X."/>
        </authorList>
    </citation>
    <scope>NUCLEOTIDE SEQUENCE [LARGE SCALE GENOMIC DNA]</scope>
    <source>
        <strain evidence="3">h7</strain>
    </source>
</reference>
<dbReference type="InterPro" id="IPR012337">
    <property type="entry name" value="RNaseH-like_sf"/>
</dbReference>
<dbReference type="GO" id="GO:0003677">
    <property type="term" value="F:DNA binding"/>
    <property type="evidence" value="ECO:0007669"/>
    <property type="project" value="InterPro"/>
</dbReference>
<feature type="compositionally biased region" description="Basic residues" evidence="1">
    <location>
        <begin position="77"/>
        <end position="92"/>
    </location>
</feature>
<reference evidence="3" key="2">
    <citation type="submission" date="2015-01" db="EMBL/GenBank/DDBJ databases">
        <title>Evolutionary Origins and Diversification of the Mycorrhizal Mutualists.</title>
        <authorList>
            <consortium name="DOE Joint Genome Institute"/>
            <consortium name="Mycorrhizal Genomics Consortium"/>
            <person name="Kohler A."/>
            <person name="Kuo A."/>
            <person name="Nagy L.G."/>
            <person name="Floudas D."/>
            <person name="Copeland A."/>
            <person name="Barry K.W."/>
            <person name="Cichocki N."/>
            <person name="Veneault-Fourrey C."/>
            <person name="LaButti K."/>
            <person name="Lindquist E.A."/>
            <person name="Lipzen A."/>
            <person name="Lundell T."/>
            <person name="Morin E."/>
            <person name="Murat C."/>
            <person name="Riley R."/>
            <person name="Ohm R."/>
            <person name="Sun H."/>
            <person name="Tunlid A."/>
            <person name="Henrissat B."/>
            <person name="Grigoriev I.V."/>
            <person name="Hibbett D.S."/>
            <person name="Martin F."/>
        </authorList>
    </citation>
    <scope>NUCLEOTIDE SEQUENCE [LARGE SCALE GENOMIC DNA]</scope>
    <source>
        <strain evidence="3">h7</strain>
    </source>
</reference>
<dbReference type="HOGENOM" id="CLU_381571_0_0_1"/>
<gene>
    <name evidence="2" type="ORF">M413DRAFT_445367</name>
</gene>
<dbReference type="OrthoDB" id="1920326at2759"/>
<accession>A0A0C3CCJ3</accession>
<dbReference type="SUPFAM" id="SSF53098">
    <property type="entry name" value="Ribonuclease H-like"/>
    <property type="match status" value="1"/>
</dbReference>
<dbReference type="Proteomes" id="UP000053424">
    <property type="component" value="Unassembled WGS sequence"/>
</dbReference>
<proteinExistence type="predicted"/>
<feature type="region of interest" description="Disordered" evidence="1">
    <location>
        <begin position="70"/>
        <end position="96"/>
    </location>
</feature>